<reference evidence="3" key="1">
    <citation type="submission" date="2020-01" db="EMBL/GenBank/DDBJ databases">
        <authorList>
            <person name="Seo Y.L."/>
        </authorList>
    </citation>
    <scope>NUCLEOTIDE SEQUENCE</scope>
    <source>
        <strain evidence="3">R11</strain>
    </source>
</reference>
<evidence type="ECO:0000256" key="2">
    <source>
        <dbReference type="SAM" id="SignalP"/>
    </source>
</evidence>
<name>A0A965ZH79_9SPHI</name>
<accession>A0A965ZH79</accession>
<sequence>MKYIVSFILCVLLYGSSSAQNRSLDYYLNQSLSNSPLLKDLNNQVLSAQLDSLRLKAGLKPQVNLNGGGLYAPVIRGYGYSQAITNGQSIDGLLSVNKTFVGKSYLNAQYYALQLQRDSLGNIIHLSEQDLKKNIIAQYITAYGDLQQYNFNKEVVELLGKEEDLLKKLTRSNVYRQSDYLTFLVTLQQQQLQLAQSRLQYKNDFALLNYLAGIRDTTFAQLTEPAITKAVLPSVANSIFFKQYKLDSLRLNNGRKLVDYSYRPKLNIFADGGYNSDLTYHAYKNFGASAGFSLIVPIYDGGVRKLLYKKLNLEEQSRQTYKAFFYNQYHQQIDQYSQQITENEKLIVQINDQIRYVESLIKVDTELMQTGDLKISDLILAINNYLTVKNTLTQTVISRLQLINQFNYYNR</sequence>
<dbReference type="GO" id="GO:0015562">
    <property type="term" value="F:efflux transmembrane transporter activity"/>
    <property type="evidence" value="ECO:0007669"/>
    <property type="project" value="InterPro"/>
</dbReference>
<dbReference type="RefSeq" id="WP_166587009.1">
    <property type="nucleotide sequence ID" value="NZ_WWEO01000044.1"/>
</dbReference>
<organism evidence="3 4">
    <name type="scientific">Mucilaginibacter agri</name>
    <dbReference type="NCBI Taxonomy" id="2695265"/>
    <lineage>
        <taxon>Bacteria</taxon>
        <taxon>Pseudomonadati</taxon>
        <taxon>Bacteroidota</taxon>
        <taxon>Sphingobacteriia</taxon>
        <taxon>Sphingobacteriales</taxon>
        <taxon>Sphingobacteriaceae</taxon>
        <taxon>Mucilaginibacter</taxon>
    </lineage>
</organism>
<evidence type="ECO:0000313" key="3">
    <source>
        <dbReference type="EMBL" id="NCD71029.1"/>
    </source>
</evidence>
<protein>
    <submittedName>
        <fullName evidence="3">TolC family protein</fullName>
    </submittedName>
</protein>
<dbReference type="InterPro" id="IPR010131">
    <property type="entry name" value="MdtP/NodT-like"/>
</dbReference>
<reference evidence="3" key="2">
    <citation type="submission" date="2020-10" db="EMBL/GenBank/DDBJ databases">
        <title>Mucilaginibacter sp. nov., isolated from soil.</title>
        <authorList>
            <person name="Jeon C.O."/>
        </authorList>
    </citation>
    <scope>NUCLEOTIDE SEQUENCE</scope>
    <source>
        <strain evidence="3">R11</strain>
    </source>
</reference>
<dbReference type="Proteomes" id="UP000638732">
    <property type="component" value="Unassembled WGS sequence"/>
</dbReference>
<dbReference type="Gene3D" id="1.20.1600.10">
    <property type="entry name" value="Outer membrane efflux proteins (OEP)"/>
    <property type="match status" value="1"/>
</dbReference>
<evidence type="ECO:0000313" key="4">
    <source>
        <dbReference type="Proteomes" id="UP000638732"/>
    </source>
</evidence>
<evidence type="ECO:0000256" key="1">
    <source>
        <dbReference type="SAM" id="Coils"/>
    </source>
</evidence>
<comment type="caution">
    <text evidence="3">The sequence shown here is derived from an EMBL/GenBank/DDBJ whole genome shotgun (WGS) entry which is preliminary data.</text>
</comment>
<gene>
    <name evidence="3" type="ORF">GSY63_16810</name>
</gene>
<dbReference type="EMBL" id="WWEO01000044">
    <property type="protein sequence ID" value="NCD71029.1"/>
    <property type="molecule type" value="Genomic_DNA"/>
</dbReference>
<feature type="chain" id="PRO_5037308994" evidence="2">
    <location>
        <begin position="20"/>
        <end position="411"/>
    </location>
</feature>
<feature type="coiled-coil region" evidence="1">
    <location>
        <begin position="326"/>
        <end position="353"/>
    </location>
</feature>
<dbReference type="SUPFAM" id="SSF56954">
    <property type="entry name" value="Outer membrane efflux proteins (OEP)"/>
    <property type="match status" value="1"/>
</dbReference>
<dbReference type="AlphaFoldDB" id="A0A965ZH79"/>
<keyword evidence="1" id="KW-0175">Coiled coil</keyword>
<feature type="signal peptide" evidence="2">
    <location>
        <begin position="1"/>
        <end position="19"/>
    </location>
</feature>
<keyword evidence="4" id="KW-1185">Reference proteome</keyword>
<keyword evidence="2" id="KW-0732">Signal</keyword>
<dbReference type="PANTHER" id="PTHR30203:SF30">
    <property type="entry name" value="OUTER MEMBRANE PROTEIN-RELATED"/>
    <property type="match status" value="1"/>
</dbReference>
<dbReference type="PANTHER" id="PTHR30203">
    <property type="entry name" value="OUTER MEMBRANE CATION EFFLUX PROTEIN"/>
    <property type="match status" value="1"/>
</dbReference>
<proteinExistence type="predicted"/>